<gene>
    <name evidence="2" type="ORF">HLI_05970</name>
</gene>
<dbReference type="RefSeq" id="WP_128523875.1">
    <property type="nucleotide sequence ID" value="NZ_CP026118.1"/>
</dbReference>
<accession>A0A410MAW0</accession>
<proteinExistence type="predicted"/>
<dbReference type="AlphaFoldDB" id="A0A410MAW0"/>
<dbReference type="Proteomes" id="UP000287756">
    <property type="component" value="Chromosome"/>
</dbReference>
<dbReference type="OrthoDB" id="9924538at2"/>
<organism evidence="2 3">
    <name type="scientific">Halobacillus litoralis</name>
    <dbReference type="NCBI Taxonomy" id="45668"/>
    <lineage>
        <taxon>Bacteria</taxon>
        <taxon>Bacillati</taxon>
        <taxon>Bacillota</taxon>
        <taxon>Bacilli</taxon>
        <taxon>Bacillales</taxon>
        <taxon>Bacillaceae</taxon>
        <taxon>Halobacillus</taxon>
    </lineage>
</organism>
<feature type="transmembrane region" description="Helical" evidence="1">
    <location>
        <begin position="38"/>
        <end position="58"/>
    </location>
</feature>
<keyword evidence="1" id="KW-0812">Transmembrane</keyword>
<keyword evidence="1" id="KW-0472">Membrane</keyword>
<evidence type="ECO:0000313" key="3">
    <source>
        <dbReference type="Proteomes" id="UP000287756"/>
    </source>
</evidence>
<dbReference type="EMBL" id="CP026118">
    <property type="protein sequence ID" value="QAS51813.1"/>
    <property type="molecule type" value="Genomic_DNA"/>
</dbReference>
<name>A0A410MAW0_9BACI</name>
<evidence type="ECO:0000313" key="2">
    <source>
        <dbReference type="EMBL" id="QAS51813.1"/>
    </source>
</evidence>
<feature type="transmembrane region" description="Helical" evidence="1">
    <location>
        <begin position="5"/>
        <end position="23"/>
    </location>
</feature>
<protein>
    <submittedName>
        <fullName evidence="2">Uncharacterized protein</fullName>
    </submittedName>
</protein>
<reference evidence="2 3" key="1">
    <citation type="submission" date="2018-01" db="EMBL/GenBank/DDBJ databases">
        <title>The whole genome sequencing and assembly of Halobacillus litoralis ERB031 strain.</title>
        <authorList>
            <person name="Lee S.-J."/>
            <person name="Park M.-K."/>
            <person name="Kim J.-Y."/>
            <person name="Lee Y.-J."/>
            <person name="Yi H."/>
            <person name="Bahn Y.-S."/>
            <person name="Kim J.F."/>
            <person name="Lee D.-W."/>
        </authorList>
    </citation>
    <scope>NUCLEOTIDE SEQUENCE [LARGE SCALE GENOMIC DNA]</scope>
    <source>
        <strain evidence="2 3">ERB 031</strain>
    </source>
</reference>
<sequence length="62" mass="6986">MINLFLGICMVGITSLIVWSYIFDPNNGLVVSFTKKKFILTLVVLSLITIYLLSTGIYHSFL</sequence>
<evidence type="ECO:0000256" key="1">
    <source>
        <dbReference type="SAM" id="Phobius"/>
    </source>
</evidence>
<dbReference type="KEGG" id="hli:HLI_05970"/>
<keyword evidence="1" id="KW-1133">Transmembrane helix</keyword>